<evidence type="ECO:0000313" key="2">
    <source>
        <dbReference type="EMBL" id="PWZ00501.1"/>
    </source>
</evidence>
<proteinExistence type="predicted"/>
<name>A0A317XT69_9BASI</name>
<evidence type="ECO:0000256" key="1">
    <source>
        <dbReference type="SAM" id="Phobius"/>
    </source>
</evidence>
<evidence type="ECO:0000313" key="3">
    <source>
        <dbReference type="Proteomes" id="UP000246740"/>
    </source>
</evidence>
<keyword evidence="1" id="KW-0472">Membrane</keyword>
<dbReference type="AlphaFoldDB" id="A0A317XT69"/>
<organism evidence="2 3">
    <name type="scientific">Testicularia cyperi</name>
    <dbReference type="NCBI Taxonomy" id="1882483"/>
    <lineage>
        <taxon>Eukaryota</taxon>
        <taxon>Fungi</taxon>
        <taxon>Dikarya</taxon>
        <taxon>Basidiomycota</taxon>
        <taxon>Ustilaginomycotina</taxon>
        <taxon>Ustilaginomycetes</taxon>
        <taxon>Ustilaginales</taxon>
        <taxon>Anthracoideaceae</taxon>
        <taxon>Testicularia</taxon>
    </lineage>
</organism>
<gene>
    <name evidence="2" type="ORF">BCV70DRAFT_96554</name>
</gene>
<keyword evidence="1" id="KW-0812">Transmembrane</keyword>
<keyword evidence="1" id="KW-1133">Transmembrane helix</keyword>
<protein>
    <submittedName>
        <fullName evidence="2">Uncharacterized protein</fullName>
    </submittedName>
</protein>
<dbReference type="InParanoid" id="A0A317XT69"/>
<keyword evidence="3" id="KW-1185">Reference proteome</keyword>
<feature type="transmembrane region" description="Helical" evidence="1">
    <location>
        <begin position="195"/>
        <end position="213"/>
    </location>
</feature>
<dbReference type="Proteomes" id="UP000246740">
    <property type="component" value="Unassembled WGS sequence"/>
</dbReference>
<dbReference type="EMBL" id="KZ819192">
    <property type="protein sequence ID" value="PWZ00501.1"/>
    <property type="molecule type" value="Genomic_DNA"/>
</dbReference>
<accession>A0A317XT69</accession>
<sequence>MHTESSSRCCHQAWLGRFFWCYSSDLSRFVRVVVPERDRGQALDKSGEFVLYFLLRFLSEEAVSPCIIEPEHPLLSRSVCLCSVQYRREAVCLFFFFFSSRVCANHAFALHVAGVTVQPYRCRIKPASKLKVFSCGPELCRIVAETGSWIQCQVPALCFVSPEVKLLQWGRSSTCHAQSSQLLGRLALRQGRLRLLQSGFVGPLTSILSWWLLLRRP</sequence>
<reference evidence="2 3" key="1">
    <citation type="journal article" date="2018" name="Mol. Biol. Evol.">
        <title>Broad Genomic Sampling Reveals a Smut Pathogenic Ancestry of the Fungal Clade Ustilaginomycotina.</title>
        <authorList>
            <person name="Kijpornyongpan T."/>
            <person name="Mondo S.J."/>
            <person name="Barry K."/>
            <person name="Sandor L."/>
            <person name="Lee J."/>
            <person name="Lipzen A."/>
            <person name="Pangilinan J."/>
            <person name="LaButti K."/>
            <person name="Hainaut M."/>
            <person name="Henrissat B."/>
            <person name="Grigoriev I.V."/>
            <person name="Spatafora J.W."/>
            <person name="Aime M.C."/>
        </authorList>
    </citation>
    <scope>NUCLEOTIDE SEQUENCE [LARGE SCALE GENOMIC DNA]</scope>
    <source>
        <strain evidence="2 3">MCA 3645</strain>
    </source>
</reference>